<evidence type="ECO:0000256" key="9">
    <source>
        <dbReference type="ARBA" id="ARBA00023065"/>
    </source>
</evidence>
<dbReference type="InterPro" id="IPR002146">
    <property type="entry name" value="ATP_synth_b/b'su_bac/chlpt"/>
</dbReference>
<evidence type="ECO:0000256" key="12">
    <source>
        <dbReference type="ARBA" id="ARBA00025198"/>
    </source>
</evidence>
<comment type="function">
    <text evidence="14">Component of the F(0) channel, it forms part of the peripheral stalk, linking F(1) to F(0).</text>
</comment>
<keyword evidence="6 14" id="KW-0812">Transmembrane</keyword>
<reference evidence="17" key="1">
    <citation type="submission" date="2014-08" db="EMBL/GenBank/DDBJ databases">
        <authorList>
            <person name="Falentin Helene"/>
        </authorList>
    </citation>
    <scope>NUCLEOTIDE SEQUENCE</scope>
</reference>
<dbReference type="CDD" id="cd06503">
    <property type="entry name" value="ATP-synt_Fo_b"/>
    <property type="match status" value="1"/>
</dbReference>
<comment type="similarity">
    <text evidence="2 14 15">Belongs to the ATPase B chain family.</text>
</comment>
<keyword evidence="16" id="KW-0175">Coiled coil</keyword>
<evidence type="ECO:0000256" key="6">
    <source>
        <dbReference type="ARBA" id="ARBA00022692"/>
    </source>
</evidence>
<name>A0A0B7NSM1_PROFF</name>
<dbReference type="GO" id="GO:0016787">
    <property type="term" value="F:hydrolase activity"/>
    <property type="evidence" value="ECO:0007669"/>
    <property type="project" value="UniProtKB-KW"/>
</dbReference>
<dbReference type="InterPro" id="IPR028987">
    <property type="entry name" value="ATP_synth_B-like_membr_sf"/>
</dbReference>
<evidence type="ECO:0000256" key="13">
    <source>
        <dbReference type="ARBA" id="ARBA00025830"/>
    </source>
</evidence>
<evidence type="ECO:0000256" key="11">
    <source>
        <dbReference type="ARBA" id="ARBA00023310"/>
    </source>
</evidence>
<protein>
    <recommendedName>
        <fullName evidence="14">ATP synthase subunit b</fullName>
    </recommendedName>
    <alternativeName>
        <fullName evidence="14">ATP synthase F(0) sector subunit b</fullName>
    </alternativeName>
    <alternativeName>
        <fullName evidence="14">ATPase subunit I</fullName>
    </alternativeName>
    <alternativeName>
        <fullName evidence="14">F-type ATPase subunit b</fullName>
        <shortName evidence="14">F-ATPase subunit b</shortName>
    </alternativeName>
</protein>
<keyword evidence="10 14" id="KW-0472">Membrane</keyword>
<keyword evidence="11 14" id="KW-0066">ATP synthesis</keyword>
<comment type="function">
    <text evidence="12 14">F(1)F(0) ATP synthase produces ATP from ADP in the presence of a proton or sodium gradient. F-type ATPases consist of two structural domains, F(1) containing the extramembraneous catalytic core and F(0) containing the membrane proton channel, linked together by a central stalk and a peripheral stalk. During catalysis, ATP synthesis in the catalytic domain of F(1) is coupled via a rotary mechanism of the central stalk subunits to proton translocation.</text>
</comment>
<keyword evidence="3 14" id="KW-0813">Transport</keyword>
<dbReference type="Gene3D" id="1.20.5.620">
    <property type="entry name" value="F1F0 ATP synthase subunit B, membrane domain"/>
    <property type="match status" value="1"/>
</dbReference>
<accession>A0A0B7NSM1</accession>
<keyword evidence="17" id="KW-0378">Hydrolase</keyword>
<dbReference type="Pfam" id="PF00430">
    <property type="entry name" value="ATP-synt_B"/>
    <property type="match status" value="1"/>
</dbReference>
<feature type="coiled-coil region" evidence="16">
    <location>
        <begin position="59"/>
        <end position="93"/>
    </location>
</feature>
<dbReference type="HAMAP" id="MF_01398">
    <property type="entry name" value="ATP_synth_b_bprime"/>
    <property type="match status" value="1"/>
</dbReference>
<evidence type="ECO:0000313" key="17">
    <source>
        <dbReference type="EMBL" id="CEP26895.1"/>
    </source>
</evidence>
<organism evidence="17">
    <name type="scientific">Propionibacterium freudenreichii subsp. freudenreichii</name>
    <dbReference type="NCBI Taxonomy" id="66712"/>
    <lineage>
        <taxon>Bacteria</taxon>
        <taxon>Bacillati</taxon>
        <taxon>Actinomycetota</taxon>
        <taxon>Actinomycetes</taxon>
        <taxon>Propionibacteriales</taxon>
        <taxon>Propionibacteriaceae</taxon>
        <taxon>Propionibacterium</taxon>
    </lineage>
</organism>
<keyword evidence="9 14" id="KW-0406">Ion transport</keyword>
<sequence length="184" mass="20204">MTPNGLVPHIDLGPLLPELPEFLAGLLLLGLMWIIVAKAVAPRFEQLYEKRSSEIEGGIQHAEQVQAEAAKAREQYQAQLSEVRESAAKAREDAKTRSAEILRDAKNEAAQEQARMIAEARAQIASEREIAAGQLITQVGGLATTLAGRIVGESLDDDERAKRTVERFLKELENQPARNQTIGK</sequence>
<evidence type="ECO:0000256" key="16">
    <source>
        <dbReference type="SAM" id="Coils"/>
    </source>
</evidence>
<proteinExistence type="inferred from homology"/>
<dbReference type="GO" id="GO:0045259">
    <property type="term" value="C:proton-transporting ATP synthase complex"/>
    <property type="evidence" value="ECO:0007669"/>
    <property type="project" value="UniProtKB-KW"/>
</dbReference>
<evidence type="ECO:0000256" key="10">
    <source>
        <dbReference type="ARBA" id="ARBA00023136"/>
    </source>
</evidence>
<keyword evidence="4 14" id="KW-1003">Cell membrane</keyword>
<evidence type="ECO:0000256" key="5">
    <source>
        <dbReference type="ARBA" id="ARBA00022547"/>
    </source>
</evidence>
<dbReference type="NCBIfam" id="NF004412">
    <property type="entry name" value="PRK05759.1-3"/>
    <property type="match status" value="1"/>
</dbReference>
<dbReference type="PANTHER" id="PTHR33445:SF1">
    <property type="entry name" value="ATP SYNTHASE SUBUNIT B"/>
    <property type="match status" value="1"/>
</dbReference>
<dbReference type="AlphaFoldDB" id="A0A0B7NSM1"/>
<dbReference type="PANTHER" id="PTHR33445">
    <property type="entry name" value="ATP SYNTHASE SUBUNIT B', CHLOROPLASTIC"/>
    <property type="match status" value="1"/>
</dbReference>
<comment type="subcellular location">
    <subcellularLocation>
        <location evidence="1 14">Cell membrane</location>
        <topology evidence="1 14">Single-pass membrane protein</topology>
    </subcellularLocation>
</comment>
<evidence type="ECO:0000256" key="3">
    <source>
        <dbReference type="ARBA" id="ARBA00022448"/>
    </source>
</evidence>
<dbReference type="InterPro" id="IPR005864">
    <property type="entry name" value="ATP_synth_F0_bsu_bac"/>
</dbReference>
<evidence type="ECO:0000256" key="2">
    <source>
        <dbReference type="ARBA" id="ARBA00005513"/>
    </source>
</evidence>
<keyword evidence="5 14" id="KW-0138">CF(0)</keyword>
<keyword evidence="7 14" id="KW-0375">Hydrogen ion transport</keyword>
<dbReference type="SUPFAM" id="SSF81573">
    <property type="entry name" value="F1F0 ATP synthase subunit B, membrane domain"/>
    <property type="match status" value="1"/>
</dbReference>
<keyword evidence="8 14" id="KW-1133">Transmembrane helix</keyword>
<evidence type="ECO:0000256" key="4">
    <source>
        <dbReference type="ARBA" id="ARBA00022475"/>
    </source>
</evidence>
<dbReference type="GO" id="GO:0046961">
    <property type="term" value="F:proton-transporting ATPase activity, rotational mechanism"/>
    <property type="evidence" value="ECO:0007669"/>
    <property type="project" value="TreeGrafter"/>
</dbReference>
<dbReference type="NCBIfam" id="TIGR01144">
    <property type="entry name" value="ATP_synt_b"/>
    <property type="match status" value="1"/>
</dbReference>
<evidence type="ECO:0000256" key="14">
    <source>
        <dbReference type="HAMAP-Rule" id="MF_01398"/>
    </source>
</evidence>
<evidence type="ECO:0000256" key="8">
    <source>
        <dbReference type="ARBA" id="ARBA00022989"/>
    </source>
</evidence>
<gene>
    <name evidence="14 17" type="primary">atpF</name>
    <name evidence="17" type="ORF">PFCIRM138_10490</name>
</gene>
<dbReference type="GO" id="GO:0046933">
    <property type="term" value="F:proton-transporting ATP synthase activity, rotational mechanism"/>
    <property type="evidence" value="ECO:0007669"/>
    <property type="project" value="UniProtKB-UniRule"/>
</dbReference>
<dbReference type="InterPro" id="IPR050059">
    <property type="entry name" value="ATP_synthase_B_chain"/>
</dbReference>
<comment type="subunit">
    <text evidence="13 14">F-type ATPases have 2 components, F(1) - the catalytic core - and F(0) - the membrane proton channel. F(1) has five subunits: alpha(3), beta(3), gamma(1), delta(1), epsilon(1). F(0) has three main subunits: a(1), b(2) and c(10-14). The alpha and beta chains form an alternating ring which encloses part of the gamma chain. F(1) is attached to F(0) by a central stalk formed by the gamma and epsilon chains, while a peripheral stalk is formed by the delta and b chains.</text>
</comment>
<evidence type="ECO:0000256" key="15">
    <source>
        <dbReference type="RuleBase" id="RU003848"/>
    </source>
</evidence>
<dbReference type="EMBL" id="LM676425">
    <property type="protein sequence ID" value="CEP26895.1"/>
    <property type="molecule type" value="Genomic_DNA"/>
</dbReference>
<dbReference type="GO" id="GO:0005886">
    <property type="term" value="C:plasma membrane"/>
    <property type="evidence" value="ECO:0007669"/>
    <property type="project" value="UniProtKB-SubCell"/>
</dbReference>
<evidence type="ECO:0000256" key="7">
    <source>
        <dbReference type="ARBA" id="ARBA00022781"/>
    </source>
</evidence>
<feature type="transmembrane region" description="Helical" evidence="14">
    <location>
        <begin position="22"/>
        <end position="41"/>
    </location>
</feature>
<evidence type="ECO:0000256" key="1">
    <source>
        <dbReference type="ARBA" id="ARBA00004162"/>
    </source>
</evidence>